<feature type="transmembrane region" description="Helical" evidence="1">
    <location>
        <begin position="7"/>
        <end position="30"/>
    </location>
</feature>
<evidence type="ECO:0000256" key="1">
    <source>
        <dbReference type="SAM" id="Phobius"/>
    </source>
</evidence>
<accession>A0ABS0KWP3</accession>
<feature type="transmembrane region" description="Helical" evidence="1">
    <location>
        <begin position="109"/>
        <end position="129"/>
    </location>
</feature>
<reference evidence="2 3" key="1">
    <citation type="submission" date="2020-11" db="EMBL/GenBank/DDBJ databases">
        <title>Hymenobacter sp.</title>
        <authorList>
            <person name="Kim M.K."/>
        </authorList>
    </citation>
    <scope>NUCLEOTIDE SEQUENCE [LARGE SCALE GENOMIC DNA]</scope>
    <source>
        <strain evidence="2 3">BT594</strain>
    </source>
</reference>
<evidence type="ECO:0000313" key="3">
    <source>
        <dbReference type="Proteomes" id="UP000601099"/>
    </source>
</evidence>
<dbReference type="RefSeq" id="WP_196953322.1">
    <property type="nucleotide sequence ID" value="NZ_JADWYK010000001.1"/>
</dbReference>
<comment type="caution">
    <text evidence="2">The sequence shown here is derived from an EMBL/GenBank/DDBJ whole genome shotgun (WGS) entry which is preliminary data.</text>
</comment>
<keyword evidence="1" id="KW-1133">Transmembrane helix</keyword>
<keyword evidence="3" id="KW-1185">Reference proteome</keyword>
<keyword evidence="1" id="KW-0472">Membrane</keyword>
<dbReference type="EMBL" id="JADWYK010000001">
    <property type="protein sequence ID" value="MBG8552282.1"/>
    <property type="molecule type" value="Genomic_DNA"/>
</dbReference>
<sequence length="144" mass="16819">MKTLLKVLIALSILWPLSGFILLFIFYVIIALEPVWPLFFVVYKLCTFLLPILPAFVLYSQLRKDVVSESNAVEYAAVSWLTCYSLLSVWWTIILQTKYNVAAVRQLGYWPYFAAVLIALLFATVVFRLKSWYYNRSIKQKSQF</sequence>
<organism evidence="2 3">
    <name type="scientific">Hymenobacter guriensis</name>
    <dbReference type="NCBI Taxonomy" id="2793065"/>
    <lineage>
        <taxon>Bacteria</taxon>
        <taxon>Pseudomonadati</taxon>
        <taxon>Bacteroidota</taxon>
        <taxon>Cytophagia</taxon>
        <taxon>Cytophagales</taxon>
        <taxon>Hymenobacteraceae</taxon>
        <taxon>Hymenobacter</taxon>
    </lineage>
</organism>
<dbReference type="Proteomes" id="UP000601099">
    <property type="component" value="Unassembled WGS sequence"/>
</dbReference>
<feature type="transmembrane region" description="Helical" evidence="1">
    <location>
        <begin position="36"/>
        <end position="60"/>
    </location>
</feature>
<evidence type="ECO:0000313" key="2">
    <source>
        <dbReference type="EMBL" id="MBG8552282.1"/>
    </source>
</evidence>
<gene>
    <name evidence="2" type="ORF">I5L79_01920</name>
</gene>
<feature type="transmembrane region" description="Helical" evidence="1">
    <location>
        <begin position="72"/>
        <end position="94"/>
    </location>
</feature>
<protein>
    <submittedName>
        <fullName evidence="2">Uncharacterized protein</fullName>
    </submittedName>
</protein>
<proteinExistence type="predicted"/>
<keyword evidence="1" id="KW-0812">Transmembrane</keyword>
<name>A0ABS0KWP3_9BACT</name>